<reference evidence="2 3" key="1">
    <citation type="submission" date="2018-09" db="EMBL/GenBank/DDBJ databases">
        <title>Genome sequencing of strain 6GH32-13.</title>
        <authorList>
            <person name="Weon H.-Y."/>
            <person name="Heo J."/>
            <person name="Kwon S.-W."/>
        </authorList>
    </citation>
    <scope>NUCLEOTIDE SEQUENCE [LARGE SCALE GENOMIC DNA]</scope>
    <source>
        <strain evidence="2 3">5GH32-13</strain>
    </source>
</reference>
<dbReference type="InterPro" id="IPR036108">
    <property type="entry name" value="4pyrrol_syn_uPrphyn_synt_sf"/>
</dbReference>
<dbReference type="Gene3D" id="3.40.50.10090">
    <property type="match status" value="2"/>
</dbReference>
<dbReference type="Pfam" id="PF02602">
    <property type="entry name" value="HEM4"/>
    <property type="match status" value="1"/>
</dbReference>
<proteinExistence type="predicted"/>
<evidence type="ECO:0000313" key="2">
    <source>
        <dbReference type="EMBL" id="AXY77126.1"/>
    </source>
</evidence>
<feature type="domain" description="Tetrapyrrole biosynthesis uroporphyrinogen III synthase" evidence="1">
    <location>
        <begin position="51"/>
        <end position="265"/>
    </location>
</feature>
<organism evidence="2 3">
    <name type="scientific">Paraflavitalea soli</name>
    <dbReference type="NCBI Taxonomy" id="2315862"/>
    <lineage>
        <taxon>Bacteria</taxon>
        <taxon>Pseudomonadati</taxon>
        <taxon>Bacteroidota</taxon>
        <taxon>Chitinophagia</taxon>
        <taxon>Chitinophagales</taxon>
        <taxon>Chitinophagaceae</taxon>
        <taxon>Paraflavitalea</taxon>
    </lineage>
</organism>
<gene>
    <name evidence="2" type="ORF">D3H65_25485</name>
</gene>
<dbReference type="GO" id="GO:0006780">
    <property type="term" value="P:uroporphyrinogen III biosynthetic process"/>
    <property type="evidence" value="ECO:0007669"/>
    <property type="project" value="InterPro"/>
</dbReference>
<sequence>MLLPVQETCSPKSYSPMAASQLPTIFKKQGQPINNMAQHTILSTKKIDPALKAQTEQKGMEVLEQEFITIHPIFSQSKYQEIWPWMGTRGDTAIVFTSQHAVTAVEKYLRGGDAYFVPDQWQVFCLNGATKDRVIEALSEEQVIATAPNATELAAAIIANGQFKQVVFFCGNQRLDTLPNLLKDADIEVVEIVVYETFATPVKINDSFDAILFFSPSAVKSFFSVNTLQQNTPCFAIGATTAEAIGHDTNNQVITSEAPTQQSMLDSVWSYLQH</sequence>
<dbReference type="InterPro" id="IPR039793">
    <property type="entry name" value="UROS/Hem4"/>
</dbReference>
<dbReference type="CDD" id="cd06578">
    <property type="entry name" value="HemD"/>
    <property type="match status" value="1"/>
</dbReference>
<evidence type="ECO:0000313" key="3">
    <source>
        <dbReference type="Proteomes" id="UP000263900"/>
    </source>
</evidence>
<dbReference type="GO" id="GO:0005829">
    <property type="term" value="C:cytosol"/>
    <property type="evidence" value="ECO:0007669"/>
    <property type="project" value="TreeGrafter"/>
</dbReference>
<dbReference type="PANTHER" id="PTHR12390">
    <property type="entry name" value="UROPORPHYRINOGEN III SYNTHASE"/>
    <property type="match status" value="1"/>
</dbReference>
<name>A0A3B7MVT7_9BACT</name>
<keyword evidence="3" id="KW-1185">Reference proteome</keyword>
<dbReference type="PANTHER" id="PTHR12390:SF0">
    <property type="entry name" value="UROPORPHYRINOGEN-III SYNTHASE"/>
    <property type="match status" value="1"/>
</dbReference>
<dbReference type="SUPFAM" id="SSF69618">
    <property type="entry name" value="HemD-like"/>
    <property type="match status" value="1"/>
</dbReference>
<dbReference type="Proteomes" id="UP000263900">
    <property type="component" value="Chromosome"/>
</dbReference>
<dbReference type="OrthoDB" id="1523900at2"/>
<accession>A0A3B7MVT7</accession>
<dbReference type="GO" id="GO:0004852">
    <property type="term" value="F:uroporphyrinogen-III synthase activity"/>
    <property type="evidence" value="ECO:0007669"/>
    <property type="project" value="InterPro"/>
</dbReference>
<dbReference type="EMBL" id="CP032157">
    <property type="protein sequence ID" value="AXY77126.1"/>
    <property type="molecule type" value="Genomic_DNA"/>
</dbReference>
<dbReference type="KEGG" id="pseg:D3H65_25485"/>
<protein>
    <submittedName>
        <fullName evidence="2">Uroporphyrinogen-III synthase</fullName>
    </submittedName>
</protein>
<evidence type="ECO:0000259" key="1">
    <source>
        <dbReference type="Pfam" id="PF02602"/>
    </source>
</evidence>
<dbReference type="InterPro" id="IPR003754">
    <property type="entry name" value="4pyrrol_synth_uPrphyn_synth"/>
</dbReference>
<dbReference type="AlphaFoldDB" id="A0A3B7MVT7"/>